<organism evidence="1 2">
    <name type="scientific">Caerostris extrusa</name>
    <name type="common">Bark spider</name>
    <name type="synonym">Caerostris bankana</name>
    <dbReference type="NCBI Taxonomy" id="172846"/>
    <lineage>
        <taxon>Eukaryota</taxon>
        <taxon>Metazoa</taxon>
        <taxon>Ecdysozoa</taxon>
        <taxon>Arthropoda</taxon>
        <taxon>Chelicerata</taxon>
        <taxon>Arachnida</taxon>
        <taxon>Araneae</taxon>
        <taxon>Araneomorphae</taxon>
        <taxon>Entelegynae</taxon>
        <taxon>Araneoidea</taxon>
        <taxon>Araneidae</taxon>
        <taxon>Caerostris</taxon>
    </lineage>
</organism>
<gene>
    <name evidence="1" type="ORF">CEXT_639171</name>
</gene>
<sequence>MNIFCESVINNHGPGRIFKAGSRLATSDLDNSKFLPDVPSRILHDTGDFVTWLLSACPNPAAVSRHAPSIQSGSLISPHAMLLTRLRSPFLRSQSLRRPHYLSNRPPVREQVKIIRLLFKELQFAH</sequence>
<comment type="caution">
    <text evidence="1">The sequence shown here is derived from an EMBL/GenBank/DDBJ whole genome shotgun (WGS) entry which is preliminary data.</text>
</comment>
<dbReference type="AlphaFoldDB" id="A0AAV4WL59"/>
<protein>
    <submittedName>
        <fullName evidence="1">Uncharacterized protein</fullName>
    </submittedName>
</protein>
<accession>A0AAV4WL59</accession>
<keyword evidence="2" id="KW-1185">Reference proteome</keyword>
<reference evidence="1 2" key="1">
    <citation type="submission" date="2021-06" db="EMBL/GenBank/DDBJ databases">
        <title>Caerostris extrusa draft genome.</title>
        <authorList>
            <person name="Kono N."/>
            <person name="Arakawa K."/>
        </authorList>
    </citation>
    <scope>NUCLEOTIDE SEQUENCE [LARGE SCALE GENOMIC DNA]</scope>
</reference>
<evidence type="ECO:0000313" key="2">
    <source>
        <dbReference type="Proteomes" id="UP001054945"/>
    </source>
</evidence>
<dbReference type="Proteomes" id="UP001054945">
    <property type="component" value="Unassembled WGS sequence"/>
</dbReference>
<name>A0AAV4WL59_CAEEX</name>
<evidence type="ECO:0000313" key="1">
    <source>
        <dbReference type="EMBL" id="GIY83631.1"/>
    </source>
</evidence>
<proteinExistence type="predicted"/>
<dbReference type="EMBL" id="BPLR01016405">
    <property type="protein sequence ID" value="GIY83631.1"/>
    <property type="molecule type" value="Genomic_DNA"/>
</dbReference>